<dbReference type="GO" id="GO:0005886">
    <property type="term" value="C:plasma membrane"/>
    <property type="evidence" value="ECO:0007669"/>
    <property type="project" value="TreeGrafter"/>
</dbReference>
<gene>
    <name evidence="10" type="primary">macB_4</name>
    <name evidence="10" type="ORF">AW08_01762</name>
</gene>
<evidence type="ECO:0000256" key="7">
    <source>
        <dbReference type="ARBA" id="ARBA00038388"/>
    </source>
</evidence>
<evidence type="ECO:0000259" key="9">
    <source>
        <dbReference type="PROSITE" id="PS50893"/>
    </source>
</evidence>
<protein>
    <submittedName>
        <fullName evidence="10">Macrolide export ATP-binding/permease protein MacB</fullName>
        <ecNumber evidence="10">3.6.3.-</ecNumber>
    </submittedName>
</protein>
<comment type="caution">
    <text evidence="10">The sequence shown here is derived from an EMBL/GenBank/DDBJ whole genome shotgun (WGS) entry which is preliminary data.</text>
</comment>
<dbReference type="GO" id="GO:0005524">
    <property type="term" value="F:ATP binding"/>
    <property type="evidence" value="ECO:0007669"/>
    <property type="project" value="UniProtKB-KW"/>
</dbReference>
<organism evidence="10 11">
    <name type="scientific">Candidatus Accumulibacter adjunctus</name>
    <dbReference type="NCBI Taxonomy" id="1454001"/>
    <lineage>
        <taxon>Bacteria</taxon>
        <taxon>Pseudomonadati</taxon>
        <taxon>Pseudomonadota</taxon>
        <taxon>Betaproteobacteria</taxon>
        <taxon>Candidatus Accumulibacter</taxon>
    </lineage>
</organism>
<evidence type="ECO:0000256" key="3">
    <source>
        <dbReference type="ARBA" id="ARBA00022741"/>
    </source>
</evidence>
<evidence type="ECO:0000313" key="11">
    <source>
        <dbReference type="Proteomes" id="UP000020218"/>
    </source>
</evidence>
<feature type="domain" description="ABC transporter" evidence="9">
    <location>
        <begin position="4"/>
        <end position="244"/>
    </location>
</feature>
<dbReference type="GO" id="GO:0046677">
    <property type="term" value="P:response to antibiotic"/>
    <property type="evidence" value="ECO:0007669"/>
    <property type="project" value="UniProtKB-KW"/>
</dbReference>
<evidence type="ECO:0000256" key="6">
    <source>
        <dbReference type="ARBA" id="ARBA00023251"/>
    </source>
</evidence>
<proteinExistence type="inferred from homology"/>
<dbReference type="Proteomes" id="UP000020218">
    <property type="component" value="Unassembled WGS sequence"/>
</dbReference>
<reference evidence="10" key="1">
    <citation type="submission" date="2014-02" db="EMBL/GenBank/DDBJ databases">
        <title>Expanding our view of genomic diversity in Candidatus Accumulibacter clades.</title>
        <authorList>
            <person name="Skennerton C.T."/>
            <person name="Barr J.J."/>
            <person name="Slater F.R."/>
            <person name="Bond P.L."/>
            <person name="Tyson G.W."/>
        </authorList>
    </citation>
    <scope>NUCLEOTIDE SEQUENCE [LARGE SCALE GENOMIC DNA]</scope>
</reference>
<dbReference type="PROSITE" id="PS50893">
    <property type="entry name" value="ABC_TRANSPORTER_2"/>
    <property type="match status" value="1"/>
</dbReference>
<evidence type="ECO:0000256" key="8">
    <source>
        <dbReference type="SAM" id="MobiDB-lite"/>
    </source>
</evidence>
<dbReference type="STRING" id="1454001.AW08_01762"/>
<keyword evidence="5" id="KW-0472">Membrane</keyword>
<dbReference type="InterPro" id="IPR017911">
    <property type="entry name" value="MacB-like_ATP-bd"/>
</dbReference>
<keyword evidence="1" id="KW-0813">Transport</keyword>
<dbReference type="PANTHER" id="PTHR24220:SF86">
    <property type="entry name" value="ABC TRANSPORTER ABCH.1"/>
    <property type="match status" value="1"/>
</dbReference>
<dbReference type="GO" id="GO:0022857">
    <property type="term" value="F:transmembrane transporter activity"/>
    <property type="evidence" value="ECO:0007669"/>
    <property type="project" value="UniProtKB-ARBA"/>
</dbReference>
<dbReference type="PANTHER" id="PTHR24220">
    <property type="entry name" value="IMPORT ATP-BINDING PROTEIN"/>
    <property type="match status" value="1"/>
</dbReference>
<comment type="similarity">
    <text evidence="7">Belongs to the ABC transporter superfamily. Macrolide exporter (TC 3.A.1.122) family.</text>
</comment>
<keyword evidence="6" id="KW-0046">Antibiotic resistance</keyword>
<dbReference type="InterPro" id="IPR027417">
    <property type="entry name" value="P-loop_NTPase"/>
</dbReference>
<dbReference type="EC" id="3.6.3.-" evidence="10"/>
<dbReference type="InterPro" id="IPR017871">
    <property type="entry name" value="ABC_transporter-like_CS"/>
</dbReference>
<dbReference type="SUPFAM" id="SSF52540">
    <property type="entry name" value="P-loop containing nucleoside triphosphate hydrolases"/>
    <property type="match status" value="1"/>
</dbReference>
<keyword evidence="10" id="KW-0378">Hydrolase</keyword>
<dbReference type="CDD" id="cd03255">
    <property type="entry name" value="ABC_MJ0796_LolCDE_FtsE"/>
    <property type="match status" value="1"/>
</dbReference>
<dbReference type="Pfam" id="PF00005">
    <property type="entry name" value="ABC_tran"/>
    <property type="match status" value="1"/>
</dbReference>
<keyword evidence="2" id="KW-1003">Cell membrane</keyword>
<evidence type="ECO:0000256" key="4">
    <source>
        <dbReference type="ARBA" id="ARBA00022840"/>
    </source>
</evidence>
<dbReference type="FunFam" id="3.40.50.300:FF:000032">
    <property type="entry name" value="Export ABC transporter ATP-binding protein"/>
    <property type="match status" value="1"/>
</dbReference>
<dbReference type="PATRIC" id="fig|1454001.3.peg.1795"/>
<dbReference type="GO" id="GO:0098796">
    <property type="term" value="C:membrane protein complex"/>
    <property type="evidence" value="ECO:0007669"/>
    <property type="project" value="UniProtKB-ARBA"/>
</dbReference>
<dbReference type="AlphaFoldDB" id="A0A011MZ04"/>
<keyword evidence="4 10" id="KW-0067">ATP-binding</keyword>
<dbReference type="GO" id="GO:0016887">
    <property type="term" value="F:ATP hydrolysis activity"/>
    <property type="evidence" value="ECO:0007669"/>
    <property type="project" value="InterPro"/>
</dbReference>
<evidence type="ECO:0000256" key="2">
    <source>
        <dbReference type="ARBA" id="ARBA00022475"/>
    </source>
</evidence>
<feature type="region of interest" description="Disordered" evidence="8">
    <location>
        <begin position="238"/>
        <end position="269"/>
    </location>
</feature>
<sequence>MKVVRIERVYKDYLLGEQKVQALKDITLSFDPGVFLAIAGPSGSGKTTLLNLIGCIDTPTSGKIYINDQDVSGRTPDQLADLRARTIGFIFQTFNLLPVLSAAENVEYPLLQRKDLSREERQRRVAHFLEIVGLSKYASHRPNQLSGGQRQRVAIARALAIRPAIVLADEPTANLDHKTGEEILLLMKRINRKLKTTFIFSTHDKRVIAKADRLVRVEDGEISLLGMRKDAKWSFARHRVADEGSGSNGDSRPTPPSPSAGEREDEGQT</sequence>
<name>A0A011MZ04_9PROT</name>
<keyword evidence="5" id="KW-1133">Transmembrane helix</keyword>
<keyword evidence="11" id="KW-1185">Reference proteome</keyword>
<dbReference type="PROSITE" id="PS00211">
    <property type="entry name" value="ABC_TRANSPORTER_1"/>
    <property type="match status" value="1"/>
</dbReference>
<evidence type="ECO:0000313" key="10">
    <source>
        <dbReference type="EMBL" id="EXI67821.1"/>
    </source>
</evidence>
<evidence type="ECO:0000256" key="1">
    <source>
        <dbReference type="ARBA" id="ARBA00022448"/>
    </source>
</evidence>
<keyword evidence="5" id="KW-0812">Transmembrane</keyword>
<dbReference type="InterPro" id="IPR015854">
    <property type="entry name" value="ABC_transpr_LolD-like"/>
</dbReference>
<dbReference type="SMART" id="SM00382">
    <property type="entry name" value="AAA"/>
    <property type="match status" value="1"/>
</dbReference>
<dbReference type="InterPro" id="IPR003593">
    <property type="entry name" value="AAA+_ATPase"/>
</dbReference>
<evidence type="ECO:0000256" key="5">
    <source>
        <dbReference type="ARBA" id="ARBA00022989"/>
    </source>
</evidence>
<dbReference type="Gene3D" id="3.40.50.300">
    <property type="entry name" value="P-loop containing nucleotide triphosphate hydrolases"/>
    <property type="match status" value="1"/>
</dbReference>
<dbReference type="EMBL" id="JFAX01000008">
    <property type="protein sequence ID" value="EXI67821.1"/>
    <property type="molecule type" value="Genomic_DNA"/>
</dbReference>
<dbReference type="InterPro" id="IPR003439">
    <property type="entry name" value="ABC_transporter-like_ATP-bd"/>
</dbReference>
<accession>A0A011MZ04</accession>
<keyword evidence="3" id="KW-0547">Nucleotide-binding</keyword>